<accession>A0A026WM31</accession>
<proteinExistence type="inferred from homology"/>
<dbReference type="AlphaFoldDB" id="A0A026WM31"/>
<dbReference type="Pfam" id="PF01513">
    <property type="entry name" value="NAD_kinase"/>
    <property type="match status" value="1"/>
</dbReference>
<dbReference type="GO" id="GO:0003951">
    <property type="term" value="F:NAD+ kinase activity"/>
    <property type="evidence" value="ECO:0007669"/>
    <property type="project" value="UniProtKB-EC"/>
</dbReference>
<evidence type="ECO:0000313" key="3">
    <source>
        <dbReference type="EMBL" id="EZA56154.1"/>
    </source>
</evidence>
<organism evidence="3 4">
    <name type="scientific">Ooceraea biroi</name>
    <name type="common">Clonal raider ant</name>
    <name type="synonym">Cerapachys biroi</name>
    <dbReference type="NCBI Taxonomy" id="2015173"/>
    <lineage>
        <taxon>Eukaryota</taxon>
        <taxon>Metazoa</taxon>
        <taxon>Ecdysozoa</taxon>
        <taxon>Arthropoda</taxon>
        <taxon>Hexapoda</taxon>
        <taxon>Insecta</taxon>
        <taxon>Pterygota</taxon>
        <taxon>Neoptera</taxon>
        <taxon>Endopterygota</taxon>
        <taxon>Hymenoptera</taxon>
        <taxon>Apocrita</taxon>
        <taxon>Aculeata</taxon>
        <taxon>Formicoidea</taxon>
        <taxon>Formicidae</taxon>
        <taxon>Dorylinae</taxon>
        <taxon>Ooceraea</taxon>
    </lineage>
</organism>
<name>A0A026WM31_OOCBI</name>
<protein>
    <recommendedName>
        <fullName evidence="2">NAD(+) kinase</fullName>
        <ecNumber evidence="2">2.7.1.23</ecNumber>
    </recommendedName>
</protein>
<dbReference type="GO" id="GO:0019674">
    <property type="term" value="P:NAD+ metabolic process"/>
    <property type="evidence" value="ECO:0007669"/>
    <property type="project" value="TreeGrafter"/>
</dbReference>
<dbReference type="OMA" id="WPQRVLG"/>
<dbReference type="Proteomes" id="UP000053097">
    <property type="component" value="Unassembled WGS sequence"/>
</dbReference>
<dbReference type="InterPro" id="IPR002504">
    <property type="entry name" value="NADK"/>
</dbReference>
<gene>
    <name evidence="3" type="ORF">X777_03486</name>
</gene>
<comment type="similarity">
    <text evidence="1">Belongs to the NAD kinase family.</text>
</comment>
<dbReference type="SUPFAM" id="SSF111331">
    <property type="entry name" value="NAD kinase/diacylglycerol kinase-like"/>
    <property type="match status" value="1"/>
</dbReference>
<dbReference type="EMBL" id="KK107168">
    <property type="protein sequence ID" value="EZA56154.1"/>
    <property type="molecule type" value="Genomic_DNA"/>
</dbReference>
<sequence length="292" mass="33371">MKLLSCLLKTSQWPQRVLGILKLCAFEYFKAGHFDLSNNQLLDQLRKLNKECDEMIAEHRRQLACERNSRGFYVISTIGDASRYVDWADLVIAIGGDGTFLLASRLIRSNKMPIFGINPHSSISDLTLPMEYSSDIDRIFERLRAGDYGLLMRSRIRTTMTGVGLYRQPLYVHRKSRTQDELRIDALASSTRRKIADAVQPRRRVLPWLALNECMSLSDVLIDNVSCSSYARSMRFPKSLPERRKCRSIRVKSFGFDAGLILDGCVCMPFNDGSTALFEIRAEYALKNIVLR</sequence>
<evidence type="ECO:0000313" key="4">
    <source>
        <dbReference type="Proteomes" id="UP000053097"/>
    </source>
</evidence>
<dbReference type="Gene3D" id="3.40.50.10330">
    <property type="entry name" value="Probable inorganic polyphosphate/atp-NAD kinase, domain 1"/>
    <property type="match status" value="1"/>
</dbReference>
<keyword evidence="4" id="KW-1185">Reference proteome</keyword>
<dbReference type="OrthoDB" id="185618at2759"/>
<dbReference type="EC" id="2.7.1.23" evidence="2"/>
<reference evidence="3 4" key="1">
    <citation type="journal article" date="2014" name="Curr. Biol.">
        <title>The genome of the clonal raider ant Cerapachys biroi.</title>
        <authorList>
            <person name="Oxley P.R."/>
            <person name="Ji L."/>
            <person name="Fetter-Pruneda I."/>
            <person name="McKenzie S.K."/>
            <person name="Li C."/>
            <person name="Hu H."/>
            <person name="Zhang G."/>
            <person name="Kronauer D.J."/>
        </authorList>
    </citation>
    <scope>NUCLEOTIDE SEQUENCE [LARGE SCALE GENOMIC DNA]</scope>
</reference>
<dbReference type="GO" id="GO:0006741">
    <property type="term" value="P:NADP+ biosynthetic process"/>
    <property type="evidence" value="ECO:0007669"/>
    <property type="project" value="InterPro"/>
</dbReference>
<dbReference type="GO" id="GO:0005739">
    <property type="term" value="C:mitochondrion"/>
    <property type="evidence" value="ECO:0007669"/>
    <property type="project" value="TreeGrafter"/>
</dbReference>
<evidence type="ECO:0000256" key="2">
    <source>
        <dbReference type="ARBA" id="ARBA00012120"/>
    </source>
</evidence>
<evidence type="ECO:0000256" key="1">
    <source>
        <dbReference type="ARBA" id="ARBA00010995"/>
    </source>
</evidence>
<dbReference type="InterPro" id="IPR016064">
    <property type="entry name" value="NAD/diacylglycerol_kinase_sf"/>
</dbReference>
<dbReference type="InterPro" id="IPR017438">
    <property type="entry name" value="ATP-NAD_kinase_N"/>
</dbReference>
<dbReference type="PANTHER" id="PTHR13158:SF5">
    <property type="entry name" value="NAD KINASE 2, MITOCHONDRIAL"/>
    <property type="match status" value="1"/>
</dbReference>
<dbReference type="PANTHER" id="PTHR13158">
    <property type="match status" value="1"/>
</dbReference>